<dbReference type="Proteomes" id="UP000886803">
    <property type="component" value="Unassembled WGS sequence"/>
</dbReference>
<evidence type="ECO:0000256" key="1">
    <source>
        <dbReference type="ARBA" id="ARBA00005952"/>
    </source>
</evidence>
<accession>A0A9D2S2B7</accession>
<dbReference type="Pfam" id="PF01029">
    <property type="entry name" value="NusB"/>
    <property type="match status" value="1"/>
</dbReference>
<evidence type="ECO:0000256" key="3">
    <source>
        <dbReference type="ARBA" id="ARBA00022884"/>
    </source>
</evidence>
<dbReference type="GO" id="GO:0031564">
    <property type="term" value="P:transcription antitermination"/>
    <property type="evidence" value="ECO:0007669"/>
    <property type="project" value="UniProtKB-KW"/>
</dbReference>
<dbReference type="Gene3D" id="1.10.940.10">
    <property type="entry name" value="NusB-like"/>
    <property type="match status" value="1"/>
</dbReference>
<evidence type="ECO:0000313" key="9">
    <source>
        <dbReference type="Proteomes" id="UP000886803"/>
    </source>
</evidence>
<keyword evidence="5 6" id="KW-0804">Transcription</keyword>
<comment type="caution">
    <text evidence="8">The sequence shown here is derived from an EMBL/GenBank/DDBJ whole genome shotgun (WGS) entry which is preliminary data.</text>
</comment>
<dbReference type="GO" id="GO:0005829">
    <property type="term" value="C:cytosol"/>
    <property type="evidence" value="ECO:0007669"/>
    <property type="project" value="TreeGrafter"/>
</dbReference>
<dbReference type="NCBIfam" id="TIGR01951">
    <property type="entry name" value="nusB"/>
    <property type="match status" value="1"/>
</dbReference>
<dbReference type="AlphaFoldDB" id="A0A9D2S2B7"/>
<name>A0A9D2S2B7_9FIRM</name>
<sequence>MTENNLTRRESRENAFLAAFSATFQTDAPQEALQAHNEAGALSLDAFANRLLADLMAHQEEIDAAINAHLKGWALSRIPRVSLTAMRIALAEMLYGEEKKPGVAINEAVELVKKYGADNDYQFVNGLLGAVAREAEPDAPSASC</sequence>
<gene>
    <name evidence="6 8" type="primary">nusB</name>
    <name evidence="8" type="ORF">H9945_02395</name>
</gene>
<evidence type="ECO:0000256" key="2">
    <source>
        <dbReference type="ARBA" id="ARBA00022814"/>
    </source>
</evidence>
<organism evidence="8 9">
    <name type="scientific">Candidatus Gemmiger avicola</name>
    <dbReference type="NCBI Taxonomy" id="2838605"/>
    <lineage>
        <taxon>Bacteria</taxon>
        <taxon>Bacillati</taxon>
        <taxon>Bacillota</taxon>
        <taxon>Clostridia</taxon>
        <taxon>Eubacteriales</taxon>
        <taxon>Gemmiger</taxon>
    </lineage>
</organism>
<evidence type="ECO:0000256" key="6">
    <source>
        <dbReference type="HAMAP-Rule" id="MF_00073"/>
    </source>
</evidence>
<evidence type="ECO:0000256" key="4">
    <source>
        <dbReference type="ARBA" id="ARBA00023015"/>
    </source>
</evidence>
<dbReference type="InterPro" id="IPR006027">
    <property type="entry name" value="NusB_RsmB_TIM44"/>
</dbReference>
<dbReference type="GO" id="GO:0003723">
    <property type="term" value="F:RNA binding"/>
    <property type="evidence" value="ECO:0007669"/>
    <property type="project" value="UniProtKB-UniRule"/>
</dbReference>
<dbReference type="GO" id="GO:0006353">
    <property type="term" value="P:DNA-templated transcription termination"/>
    <property type="evidence" value="ECO:0007669"/>
    <property type="project" value="UniProtKB-UniRule"/>
</dbReference>
<evidence type="ECO:0000259" key="7">
    <source>
        <dbReference type="Pfam" id="PF01029"/>
    </source>
</evidence>
<comment type="function">
    <text evidence="6">Involved in transcription antitermination. Required for transcription of ribosomal RNA (rRNA) genes. Binds specifically to the boxA antiterminator sequence of the ribosomal RNA (rrn) operons.</text>
</comment>
<comment type="similarity">
    <text evidence="1 6">Belongs to the NusB family.</text>
</comment>
<reference evidence="8" key="1">
    <citation type="journal article" date="2021" name="PeerJ">
        <title>Extensive microbial diversity within the chicken gut microbiome revealed by metagenomics and culture.</title>
        <authorList>
            <person name="Gilroy R."/>
            <person name="Ravi A."/>
            <person name="Getino M."/>
            <person name="Pursley I."/>
            <person name="Horton D.L."/>
            <person name="Alikhan N.F."/>
            <person name="Baker D."/>
            <person name="Gharbi K."/>
            <person name="Hall N."/>
            <person name="Watson M."/>
            <person name="Adriaenssens E.M."/>
            <person name="Foster-Nyarko E."/>
            <person name="Jarju S."/>
            <person name="Secka A."/>
            <person name="Antonio M."/>
            <person name="Oren A."/>
            <person name="Chaudhuri R.R."/>
            <person name="La Ragione R."/>
            <person name="Hildebrand F."/>
            <person name="Pallen M.J."/>
        </authorList>
    </citation>
    <scope>NUCLEOTIDE SEQUENCE</scope>
    <source>
        <strain evidence="8">ChiBcec8-13705</strain>
    </source>
</reference>
<reference evidence="8" key="2">
    <citation type="submission" date="2021-04" db="EMBL/GenBank/DDBJ databases">
        <authorList>
            <person name="Gilroy R."/>
        </authorList>
    </citation>
    <scope>NUCLEOTIDE SEQUENCE</scope>
    <source>
        <strain evidence="8">ChiBcec8-13705</strain>
    </source>
</reference>
<keyword evidence="4 6" id="KW-0805">Transcription regulation</keyword>
<evidence type="ECO:0000313" key="8">
    <source>
        <dbReference type="EMBL" id="HJB41327.1"/>
    </source>
</evidence>
<keyword evidence="2 6" id="KW-0889">Transcription antitermination</keyword>
<dbReference type="PANTHER" id="PTHR11078:SF3">
    <property type="entry name" value="ANTITERMINATION NUSB DOMAIN-CONTAINING PROTEIN"/>
    <property type="match status" value="1"/>
</dbReference>
<dbReference type="SUPFAM" id="SSF48013">
    <property type="entry name" value="NusB-like"/>
    <property type="match status" value="1"/>
</dbReference>
<keyword evidence="3 6" id="KW-0694">RNA-binding</keyword>
<feature type="domain" description="NusB/RsmB/TIM44" evidence="7">
    <location>
        <begin position="10"/>
        <end position="133"/>
    </location>
</feature>
<dbReference type="HAMAP" id="MF_00073">
    <property type="entry name" value="NusB"/>
    <property type="match status" value="1"/>
</dbReference>
<dbReference type="InterPro" id="IPR011605">
    <property type="entry name" value="NusB_fam"/>
</dbReference>
<dbReference type="PANTHER" id="PTHR11078">
    <property type="entry name" value="N UTILIZATION SUBSTANCE PROTEIN B-RELATED"/>
    <property type="match status" value="1"/>
</dbReference>
<protein>
    <recommendedName>
        <fullName evidence="6">Transcription antitermination protein NusB</fullName>
    </recommendedName>
    <alternativeName>
        <fullName evidence="6">Antitermination factor NusB</fullName>
    </alternativeName>
</protein>
<evidence type="ECO:0000256" key="5">
    <source>
        <dbReference type="ARBA" id="ARBA00023163"/>
    </source>
</evidence>
<proteinExistence type="inferred from homology"/>
<dbReference type="InterPro" id="IPR035926">
    <property type="entry name" value="NusB-like_sf"/>
</dbReference>
<dbReference type="EMBL" id="DWYG01000026">
    <property type="protein sequence ID" value="HJB41327.1"/>
    <property type="molecule type" value="Genomic_DNA"/>
</dbReference>